<dbReference type="InterPro" id="IPR000620">
    <property type="entry name" value="EamA_dom"/>
</dbReference>
<accession>A0A975WFG8</accession>
<comment type="caution">
    <text evidence="8">The sequence shown here is derived from an EMBL/GenBank/DDBJ whole genome shotgun (WGS) entry which is preliminary data.</text>
</comment>
<dbReference type="GO" id="GO:0016020">
    <property type="term" value="C:membrane"/>
    <property type="evidence" value="ECO:0007669"/>
    <property type="project" value="UniProtKB-SubCell"/>
</dbReference>
<evidence type="ECO:0000256" key="3">
    <source>
        <dbReference type="ARBA" id="ARBA00022692"/>
    </source>
</evidence>
<feature type="transmembrane region" description="Helical" evidence="6">
    <location>
        <begin position="178"/>
        <end position="196"/>
    </location>
</feature>
<feature type="transmembrane region" description="Helical" evidence="6">
    <location>
        <begin position="96"/>
        <end position="116"/>
    </location>
</feature>
<protein>
    <submittedName>
        <fullName evidence="8">S-adenosylmethionine uptake transporter</fullName>
    </submittedName>
</protein>
<dbReference type="AlphaFoldDB" id="A0A975WFG8"/>
<evidence type="ECO:0000256" key="2">
    <source>
        <dbReference type="ARBA" id="ARBA00009853"/>
    </source>
</evidence>
<evidence type="ECO:0000256" key="6">
    <source>
        <dbReference type="SAM" id="Phobius"/>
    </source>
</evidence>
<name>A0A975WFG8_9RHOB</name>
<feature type="transmembrane region" description="Helical" evidence="6">
    <location>
        <begin position="240"/>
        <end position="257"/>
    </location>
</feature>
<dbReference type="Proteomes" id="UP000182932">
    <property type="component" value="Unassembled WGS sequence"/>
</dbReference>
<keyword evidence="5 6" id="KW-0472">Membrane</keyword>
<organism evidence="8 9">
    <name type="scientific">Marinovum algicola</name>
    <dbReference type="NCBI Taxonomy" id="42444"/>
    <lineage>
        <taxon>Bacteria</taxon>
        <taxon>Pseudomonadati</taxon>
        <taxon>Pseudomonadota</taxon>
        <taxon>Alphaproteobacteria</taxon>
        <taxon>Rhodobacterales</taxon>
        <taxon>Roseobacteraceae</taxon>
        <taxon>Marinovum</taxon>
    </lineage>
</organism>
<keyword evidence="4 6" id="KW-1133">Transmembrane helix</keyword>
<dbReference type="Pfam" id="PF00892">
    <property type="entry name" value="EamA"/>
    <property type="match status" value="1"/>
</dbReference>
<evidence type="ECO:0000313" key="9">
    <source>
        <dbReference type="Proteomes" id="UP000182932"/>
    </source>
</evidence>
<dbReference type="EMBL" id="FNYY01000034">
    <property type="protein sequence ID" value="SEK10892.1"/>
    <property type="molecule type" value="Genomic_DNA"/>
</dbReference>
<dbReference type="RefSeq" id="WP_074840292.1">
    <property type="nucleotide sequence ID" value="NZ_FNYY01000034.1"/>
</dbReference>
<dbReference type="GeneID" id="80821127"/>
<dbReference type="SUPFAM" id="SSF103481">
    <property type="entry name" value="Multidrug resistance efflux transporter EmrE"/>
    <property type="match status" value="2"/>
</dbReference>
<feature type="transmembrane region" description="Helical" evidence="6">
    <location>
        <begin position="68"/>
        <end position="90"/>
    </location>
</feature>
<dbReference type="PANTHER" id="PTHR22911">
    <property type="entry name" value="ACYL-MALONYL CONDENSING ENZYME-RELATED"/>
    <property type="match status" value="1"/>
</dbReference>
<evidence type="ECO:0000259" key="7">
    <source>
        <dbReference type="Pfam" id="PF00892"/>
    </source>
</evidence>
<feature type="transmembrane region" description="Helical" evidence="6">
    <location>
        <begin position="34"/>
        <end position="56"/>
    </location>
</feature>
<feature type="transmembrane region" description="Helical" evidence="6">
    <location>
        <begin position="263"/>
        <end position="280"/>
    </location>
</feature>
<evidence type="ECO:0000313" key="8">
    <source>
        <dbReference type="EMBL" id="SEK10892.1"/>
    </source>
</evidence>
<gene>
    <name evidence="8" type="ORF">SAMN04487940_13437</name>
</gene>
<dbReference type="PANTHER" id="PTHR22911:SF6">
    <property type="entry name" value="SOLUTE CARRIER FAMILY 35 MEMBER G1"/>
    <property type="match status" value="1"/>
</dbReference>
<proteinExistence type="inferred from homology"/>
<feature type="transmembrane region" description="Helical" evidence="6">
    <location>
        <begin position="208"/>
        <end position="228"/>
    </location>
</feature>
<evidence type="ECO:0000256" key="4">
    <source>
        <dbReference type="ARBA" id="ARBA00022989"/>
    </source>
</evidence>
<dbReference type="InterPro" id="IPR037185">
    <property type="entry name" value="EmrE-like"/>
</dbReference>
<evidence type="ECO:0000256" key="1">
    <source>
        <dbReference type="ARBA" id="ARBA00004141"/>
    </source>
</evidence>
<sequence length="295" mass="31946">MQDNTRGALLMMGSMAGFTFNDTFVKLTAGEVPLFQLIFLRGVIASLFLFFLARYLGALRLGLSRRDWALVAVRSLTEVGATVFFLSALFRMPLANVTAILQILPLSVALGAALVLREPVGWRRWSAIAVGFGGMLLIVRPGPDGFSDATLFALVAVVCSTLRDLATRAMSVQVPSLMVSFMGAVSVMGFAGLASLPGGWQPIAPLNALFIVVAAGFILAAYLCSVMVMRVGEVSFTAPFRYTGLIWALILGFLVWGDWPEPLTLLGAFIVVAMGVFTLWREARRSRKNLAYPVR</sequence>
<feature type="domain" description="EamA" evidence="7">
    <location>
        <begin position="6"/>
        <end position="139"/>
    </location>
</feature>
<reference evidence="8 9" key="1">
    <citation type="submission" date="2016-10" db="EMBL/GenBank/DDBJ databases">
        <authorList>
            <person name="Varghese N."/>
            <person name="Submissions S."/>
        </authorList>
    </citation>
    <scope>NUCLEOTIDE SEQUENCE [LARGE SCALE GENOMIC DNA]</scope>
    <source>
        <strain evidence="8 9">FF3</strain>
    </source>
</reference>
<keyword evidence="9" id="KW-1185">Reference proteome</keyword>
<comment type="subcellular location">
    <subcellularLocation>
        <location evidence="1">Membrane</location>
        <topology evidence="1">Multi-pass membrane protein</topology>
    </subcellularLocation>
</comment>
<keyword evidence="3 6" id="KW-0812">Transmembrane</keyword>
<evidence type="ECO:0000256" key="5">
    <source>
        <dbReference type="ARBA" id="ARBA00023136"/>
    </source>
</evidence>
<comment type="similarity">
    <text evidence="2">Belongs to the drug/metabolite transporter (DMT) superfamily. 10 TMS drug/metabolite exporter (DME) (TC 2.A.7.3) family.</text>
</comment>